<evidence type="ECO:0000313" key="4">
    <source>
        <dbReference type="EMBL" id="OLY78715.1"/>
    </source>
</evidence>
<dbReference type="SUPFAM" id="SSF53955">
    <property type="entry name" value="Lysozyme-like"/>
    <property type="match status" value="1"/>
</dbReference>
<dbReference type="InterPro" id="IPR023346">
    <property type="entry name" value="Lysozyme-like_dom_sf"/>
</dbReference>
<keyword evidence="6" id="KW-1185">Reference proteome</keyword>
<dbReference type="AlphaFoldDB" id="A0A1R0GP95"/>
<dbReference type="GO" id="GO:0004568">
    <property type="term" value="F:chitinase activity"/>
    <property type="evidence" value="ECO:0007669"/>
    <property type="project" value="InterPro"/>
</dbReference>
<dbReference type="STRING" id="133383.A0A1R0GP95"/>
<dbReference type="GO" id="GO:0006952">
    <property type="term" value="P:defense response"/>
    <property type="evidence" value="ECO:0007669"/>
    <property type="project" value="UniProtKB-KW"/>
</dbReference>
<dbReference type="EMBL" id="LSSL01005650">
    <property type="protein sequence ID" value="OLY78715.1"/>
    <property type="molecule type" value="Genomic_DNA"/>
</dbReference>
<dbReference type="EMBL" id="LSSL01001204">
    <property type="protein sequence ID" value="OLY82862.1"/>
    <property type="molecule type" value="Genomic_DNA"/>
</dbReference>
<dbReference type="PANTHER" id="PTHR22595">
    <property type="entry name" value="CHITINASE-RELATED"/>
    <property type="match status" value="1"/>
</dbReference>
<dbReference type="InterPro" id="IPR000726">
    <property type="entry name" value="Glyco_hydro_19_cat"/>
</dbReference>
<keyword evidence="2" id="KW-1015">Disulfide bond</keyword>
<dbReference type="Gene3D" id="1.10.530.10">
    <property type="match status" value="1"/>
</dbReference>
<dbReference type="GO" id="GO:0006032">
    <property type="term" value="P:chitin catabolic process"/>
    <property type="evidence" value="ECO:0007669"/>
    <property type="project" value="InterPro"/>
</dbReference>
<feature type="domain" description="Glycoside hydrolase family 19 catalytic" evidence="3">
    <location>
        <begin position="77"/>
        <end position="201"/>
    </location>
</feature>
<dbReference type="CDD" id="cd00325">
    <property type="entry name" value="chitinase_GH19"/>
    <property type="match status" value="1"/>
</dbReference>
<organism evidence="4 6">
    <name type="scientific">Smittium mucronatum</name>
    <dbReference type="NCBI Taxonomy" id="133383"/>
    <lineage>
        <taxon>Eukaryota</taxon>
        <taxon>Fungi</taxon>
        <taxon>Fungi incertae sedis</taxon>
        <taxon>Zoopagomycota</taxon>
        <taxon>Kickxellomycotina</taxon>
        <taxon>Harpellomycetes</taxon>
        <taxon>Harpellales</taxon>
        <taxon>Legeriomycetaceae</taxon>
        <taxon>Smittium</taxon>
    </lineage>
</organism>
<sequence>MAVVASYAVLHKRNDTQEDVGGIGLTCKDLNLASTSNQYDEVSEETCADFLNNCEKFQITSKVEAAMIYTNIIWESGGFRYNREILCESTDCSLVYPPSSGYYTVDFGGRGYIQLTWLENYKAASDSLYGDDRLVQNPDLVIDEQVNWDVTFWYWNTFVHIDPGVQEGHFGSSINMINGALECRGEHQDIAQKRFDIYTKVLSVFDSSATPDYSGCLY</sequence>
<protein>
    <submittedName>
        <fullName evidence="4">Endochitinase PR4</fullName>
    </submittedName>
</protein>
<dbReference type="Pfam" id="PF00182">
    <property type="entry name" value="Glyco_hydro_19"/>
    <property type="match status" value="1"/>
</dbReference>
<dbReference type="OrthoDB" id="5985073at2759"/>
<comment type="caution">
    <text evidence="4">The sequence shown here is derived from an EMBL/GenBank/DDBJ whole genome shotgun (WGS) entry which is preliminary data.</text>
</comment>
<name>A0A1R0GP95_9FUNG</name>
<dbReference type="GO" id="GO:0016998">
    <property type="term" value="P:cell wall macromolecule catabolic process"/>
    <property type="evidence" value="ECO:0007669"/>
    <property type="project" value="InterPro"/>
</dbReference>
<dbReference type="PANTHER" id="PTHR22595:SF79">
    <property type="entry name" value="CHITINASE 12"/>
    <property type="match status" value="1"/>
</dbReference>
<evidence type="ECO:0000313" key="6">
    <source>
        <dbReference type="Proteomes" id="UP000187455"/>
    </source>
</evidence>
<reference evidence="4" key="2">
    <citation type="submission" date="2017-01" db="EMBL/GenBank/DDBJ databases">
        <authorList>
            <person name="Mah S.A."/>
            <person name="Swanson W.J."/>
            <person name="Moy G.W."/>
            <person name="Vacquier V.D."/>
        </authorList>
    </citation>
    <scope>NUCLEOTIDE SEQUENCE</scope>
    <source>
        <strain evidence="4">ALG-7-W6</strain>
    </source>
</reference>
<evidence type="ECO:0000256" key="1">
    <source>
        <dbReference type="ARBA" id="ARBA00022821"/>
    </source>
</evidence>
<evidence type="ECO:0000259" key="3">
    <source>
        <dbReference type="Pfam" id="PF00182"/>
    </source>
</evidence>
<keyword evidence="1" id="KW-0611">Plant defense</keyword>
<evidence type="ECO:0000313" key="5">
    <source>
        <dbReference type="EMBL" id="OLY82862.1"/>
    </source>
</evidence>
<accession>A0A1R0GP95</accession>
<proteinExistence type="predicted"/>
<reference evidence="4 6" key="1">
    <citation type="journal article" date="2016" name="Mol. Biol. Evol.">
        <title>Genome-Wide Survey of Gut Fungi (Harpellales) Reveals the First Horizontally Transferred Ubiquitin Gene from a Mosquito Host.</title>
        <authorList>
            <person name="Wang Y."/>
            <person name="White M.M."/>
            <person name="Kvist S."/>
            <person name="Moncalvo J.M."/>
        </authorList>
    </citation>
    <scope>NUCLEOTIDE SEQUENCE [LARGE SCALE GENOMIC DNA]</scope>
    <source>
        <strain evidence="4 6">ALG-7-W6</strain>
    </source>
</reference>
<gene>
    <name evidence="5" type="ORF">AYI68_g3010</name>
    <name evidence="4" type="ORF">AYI68_g7228</name>
</gene>
<dbReference type="Gene3D" id="3.30.20.10">
    <property type="entry name" value="Endochitinase, domain 2"/>
    <property type="match status" value="1"/>
</dbReference>
<evidence type="ECO:0000256" key="2">
    <source>
        <dbReference type="ARBA" id="ARBA00023157"/>
    </source>
</evidence>
<dbReference type="Proteomes" id="UP000187455">
    <property type="component" value="Unassembled WGS sequence"/>
</dbReference>